<dbReference type="InterPro" id="IPR050375">
    <property type="entry name" value="MFS_TsgA-like"/>
</dbReference>
<feature type="transmembrane region" description="Helical" evidence="3">
    <location>
        <begin position="31"/>
        <end position="51"/>
    </location>
</feature>
<reference evidence="4" key="1">
    <citation type="submission" date="2022-11" db="EMBL/GenBank/DDBJ databases">
        <authorList>
            <person name="Petersen C."/>
        </authorList>
    </citation>
    <scope>NUCLEOTIDE SEQUENCE</scope>
    <source>
        <strain evidence="4">IBT 19713</strain>
    </source>
</reference>
<feature type="transmembrane region" description="Helical" evidence="3">
    <location>
        <begin position="63"/>
        <end position="85"/>
    </location>
</feature>
<evidence type="ECO:0000256" key="1">
    <source>
        <dbReference type="ARBA" id="ARBA00004429"/>
    </source>
</evidence>
<keyword evidence="5" id="KW-1185">Reference proteome</keyword>
<organism evidence="4 5">
    <name type="scientific">Penicillium chermesinum</name>
    <dbReference type="NCBI Taxonomy" id="63820"/>
    <lineage>
        <taxon>Eukaryota</taxon>
        <taxon>Fungi</taxon>
        <taxon>Dikarya</taxon>
        <taxon>Ascomycota</taxon>
        <taxon>Pezizomycotina</taxon>
        <taxon>Eurotiomycetes</taxon>
        <taxon>Eurotiomycetidae</taxon>
        <taxon>Eurotiales</taxon>
        <taxon>Aspergillaceae</taxon>
        <taxon>Penicillium</taxon>
    </lineage>
</organism>
<protein>
    <submittedName>
        <fullName evidence="4">L-fucose permease glucose galactose transporter protein</fullName>
    </submittedName>
</protein>
<dbReference type="PANTHER" id="PTHR43702:SF3">
    <property type="entry name" value="PROTEIN TSGA"/>
    <property type="match status" value="1"/>
</dbReference>
<sequence>MALYKRKLIIQDDAVKAAVHLTFRQSVSPSALMTILFFLWGFGYGLLDTLNSHFQPTLRIDQPFLVVLSQICYVGARAAVARYFINSTRKLAEAPLQANSQASLYADVSFVPCIIFCIVAIVTMGTASVAAMIVLVLCAKSLRDHSHLALRGLGCHGSSRGMFNLQRARGFG</sequence>
<keyword evidence="2" id="KW-1003">Cell membrane</keyword>
<dbReference type="Proteomes" id="UP001150941">
    <property type="component" value="Unassembled WGS sequence"/>
</dbReference>
<evidence type="ECO:0000256" key="2">
    <source>
        <dbReference type="ARBA" id="ARBA00022475"/>
    </source>
</evidence>
<keyword evidence="3" id="KW-1133">Transmembrane helix</keyword>
<dbReference type="RefSeq" id="XP_058332731.1">
    <property type="nucleotide sequence ID" value="XM_058473728.1"/>
</dbReference>
<evidence type="ECO:0000313" key="5">
    <source>
        <dbReference type="Proteomes" id="UP001150941"/>
    </source>
</evidence>
<dbReference type="EMBL" id="JAPQKS010000003">
    <property type="protein sequence ID" value="KAJ5239812.1"/>
    <property type="molecule type" value="Genomic_DNA"/>
</dbReference>
<feature type="transmembrane region" description="Helical" evidence="3">
    <location>
        <begin position="105"/>
        <end position="138"/>
    </location>
</feature>
<comment type="subcellular location">
    <subcellularLocation>
        <location evidence="1">Cell inner membrane</location>
        <topology evidence="1">Multi-pass membrane protein</topology>
    </subcellularLocation>
</comment>
<dbReference type="Gene3D" id="1.20.1250.20">
    <property type="entry name" value="MFS general substrate transporter like domains"/>
    <property type="match status" value="1"/>
</dbReference>
<keyword evidence="3" id="KW-0472">Membrane</keyword>
<dbReference type="AlphaFoldDB" id="A0A9W9TSR7"/>
<reference evidence="4" key="2">
    <citation type="journal article" date="2023" name="IMA Fungus">
        <title>Comparative genomic study of the Penicillium genus elucidates a diverse pangenome and 15 lateral gene transfer events.</title>
        <authorList>
            <person name="Petersen C."/>
            <person name="Sorensen T."/>
            <person name="Nielsen M.R."/>
            <person name="Sondergaard T.E."/>
            <person name="Sorensen J.L."/>
            <person name="Fitzpatrick D.A."/>
            <person name="Frisvad J.C."/>
            <person name="Nielsen K.L."/>
        </authorList>
    </citation>
    <scope>NUCLEOTIDE SEQUENCE</scope>
    <source>
        <strain evidence="4">IBT 19713</strain>
    </source>
</reference>
<keyword evidence="3" id="KW-0812">Transmembrane</keyword>
<name>A0A9W9TSR7_9EURO</name>
<evidence type="ECO:0000256" key="3">
    <source>
        <dbReference type="SAM" id="Phobius"/>
    </source>
</evidence>
<dbReference type="PANTHER" id="PTHR43702">
    <property type="entry name" value="L-FUCOSE-PROTON SYMPORTER"/>
    <property type="match status" value="1"/>
</dbReference>
<dbReference type="GeneID" id="83201031"/>
<dbReference type="InterPro" id="IPR036259">
    <property type="entry name" value="MFS_trans_sf"/>
</dbReference>
<evidence type="ECO:0000313" key="4">
    <source>
        <dbReference type="EMBL" id="KAJ5239812.1"/>
    </source>
</evidence>
<gene>
    <name evidence="4" type="ORF">N7468_004431</name>
</gene>
<accession>A0A9W9TSR7</accession>
<dbReference type="GO" id="GO:0005886">
    <property type="term" value="C:plasma membrane"/>
    <property type="evidence" value="ECO:0007669"/>
    <property type="project" value="UniProtKB-SubCell"/>
</dbReference>
<proteinExistence type="predicted"/>
<comment type="caution">
    <text evidence="4">The sequence shown here is derived from an EMBL/GenBank/DDBJ whole genome shotgun (WGS) entry which is preliminary data.</text>
</comment>